<accession>A0AAD6S2Q7</accession>
<evidence type="ECO:0000313" key="2">
    <source>
        <dbReference type="EMBL" id="KAJ7019181.1"/>
    </source>
</evidence>
<comment type="caution">
    <text evidence="2">The sequence shown here is derived from an EMBL/GenBank/DDBJ whole genome shotgun (WGS) entry which is preliminary data.</text>
</comment>
<sequence length="286" mass="31559">MAQSRWLIPTFLSLPAHFHCQHLRLSRRSTPTPALLSLAKAPPVASYLMPDAACPVVKIGCEPLLTLHPPPPYTVDSQVAFKSQALRPSVKRYDRCPVEHGVKSSNAVSPYDAKPSNPSRDQPPRIRPPYSTRVVPIPIAKFAPRNSSPRPGTHPSLPINLRRCIAPQASTVQRVVSSRLPMRRQHPRTRTAATLQMSHDLTPSSSVNCKSSRPFPALKLKCPKSSSLMLQTVSPFNIGPQHSGANSGDGVVSANLSNFHKTRIVFAVFEKMKIGDEWLKWICHKS</sequence>
<keyword evidence="3" id="KW-1185">Reference proteome</keyword>
<feature type="compositionally biased region" description="Polar residues" evidence="1">
    <location>
        <begin position="191"/>
        <end position="208"/>
    </location>
</feature>
<name>A0AAD6S2Q7_9AGAR</name>
<dbReference type="AlphaFoldDB" id="A0AAD6S2Q7"/>
<evidence type="ECO:0000313" key="3">
    <source>
        <dbReference type="Proteomes" id="UP001218188"/>
    </source>
</evidence>
<dbReference type="EMBL" id="JARJCM010000304">
    <property type="protein sequence ID" value="KAJ7019181.1"/>
    <property type="molecule type" value="Genomic_DNA"/>
</dbReference>
<reference evidence="2" key="1">
    <citation type="submission" date="2023-03" db="EMBL/GenBank/DDBJ databases">
        <title>Massive genome expansion in bonnet fungi (Mycena s.s.) driven by repeated elements and novel gene families across ecological guilds.</title>
        <authorList>
            <consortium name="Lawrence Berkeley National Laboratory"/>
            <person name="Harder C.B."/>
            <person name="Miyauchi S."/>
            <person name="Viragh M."/>
            <person name="Kuo A."/>
            <person name="Thoen E."/>
            <person name="Andreopoulos B."/>
            <person name="Lu D."/>
            <person name="Skrede I."/>
            <person name="Drula E."/>
            <person name="Henrissat B."/>
            <person name="Morin E."/>
            <person name="Kohler A."/>
            <person name="Barry K."/>
            <person name="LaButti K."/>
            <person name="Morin E."/>
            <person name="Salamov A."/>
            <person name="Lipzen A."/>
            <person name="Mereny Z."/>
            <person name="Hegedus B."/>
            <person name="Baldrian P."/>
            <person name="Stursova M."/>
            <person name="Weitz H."/>
            <person name="Taylor A."/>
            <person name="Grigoriev I.V."/>
            <person name="Nagy L.G."/>
            <person name="Martin F."/>
            <person name="Kauserud H."/>
        </authorList>
    </citation>
    <scope>NUCLEOTIDE SEQUENCE</scope>
    <source>
        <strain evidence="2">CBHHK200</strain>
    </source>
</reference>
<protein>
    <submittedName>
        <fullName evidence="2">Uncharacterized protein</fullName>
    </submittedName>
</protein>
<evidence type="ECO:0000256" key="1">
    <source>
        <dbReference type="SAM" id="MobiDB-lite"/>
    </source>
</evidence>
<feature type="compositionally biased region" description="Basic and acidic residues" evidence="1">
    <location>
        <begin position="92"/>
        <end position="102"/>
    </location>
</feature>
<organism evidence="2 3">
    <name type="scientific">Mycena alexandri</name>
    <dbReference type="NCBI Taxonomy" id="1745969"/>
    <lineage>
        <taxon>Eukaryota</taxon>
        <taxon>Fungi</taxon>
        <taxon>Dikarya</taxon>
        <taxon>Basidiomycota</taxon>
        <taxon>Agaricomycotina</taxon>
        <taxon>Agaricomycetes</taxon>
        <taxon>Agaricomycetidae</taxon>
        <taxon>Agaricales</taxon>
        <taxon>Marasmiineae</taxon>
        <taxon>Mycenaceae</taxon>
        <taxon>Mycena</taxon>
    </lineage>
</organism>
<feature type="region of interest" description="Disordered" evidence="1">
    <location>
        <begin position="182"/>
        <end position="208"/>
    </location>
</feature>
<dbReference type="Proteomes" id="UP001218188">
    <property type="component" value="Unassembled WGS sequence"/>
</dbReference>
<proteinExistence type="predicted"/>
<feature type="region of interest" description="Disordered" evidence="1">
    <location>
        <begin position="92"/>
        <end position="130"/>
    </location>
</feature>
<gene>
    <name evidence="2" type="ORF">C8F04DRAFT_1324206</name>
</gene>